<dbReference type="Proteomes" id="UP000224567">
    <property type="component" value="Unassembled WGS sequence"/>
</dbReference>
<sequence>MSYSRDGGVTITRVCGMIGVGKTTLDEKIGRDKKGCLKMLSWQKTGDSVDIPSLHRIAKDIVKECKGLPLAVITVAGALKRKSKPSWEDVLLQLQRSAPKNIPGVIKNVYQSLKLSYDYLESNEVKYQFFFCSLFEEDSNIWPEELLRYGVGLLIFWRVENLEETRKRVCLLLETLKDNFLLSQDSGKDYVKMHDVVRDVAISIASEEEHIYMVLRHSLGVQLLSRHSRICRLDLAVALKERPTSGKGDKDSEKSESSKDSEKSRISDEEWEELDMKAESQIRLCLAKYVLTNVIGLSTTKELWEKLEELYQTKSISNRLYLKEQFHKLQMAEGTTISDYLSVLNGIVSELESIGVKIDKRQDTSTQLSSYKHMQPILMYGKETVIFSEVTSKLISEEKRLKNGDEKSLEDSALVVKGKWKQSSKKKVICWNCKQPGHVKNNCPNNGASSVGSSKENAANVVSLEQWDDISF</sequence>
<dbReference type="Gene3D" id="1.10.10.10">
    <property type="entry name" value="Winged helix-like DNA-binding domain superfamily/Winged helix DNA-binding domain"/>
    <property type="match status" value="1"/>
</dbReference>
<dbReference type="GO" id="GO:0003676">
    <property type="term" value="F:nucleic acid binding"/>
    <property type="evidence" value="ECO:0007669"/>
    <property type="project" value="InterPro"/>
</dbReference>
<dbReference type="GO" id="GO:0006952">
    <property type="term" value="P:defense response"/>
    <property type="evidence" value="ECO:0007669"/>
    <property type="project" value="UniProtKB-KW"/>
</dbReference>
<reference evidence="8" key="2">
    <citation type="journal article" date="2017" name="J. Anim. Genet.">
        <title>Multiple reference genome sequences of hot pepper reveal the massive evolution of plant disease resistance genes by retroduplication.</title>
        <authorList>
            <person name="Kim S."/>
            <person name="Park J."/>
            <person name="Yeom S.-I."/>
            <person name="Kim Y.-M."/>
            <person name="Seo E."/>
            <person name="Kim K.-T."/>
            <person name="Kim M.-S."/>
            <person name="Lee J.M."/>
            <person name="Cheong K."/>
            <person name="Shin H.-S."/>
            <person name="Kim S.-B."/>
            <person name="Han K."/>
            <person name="Lee J."/>
            <person name="Park M."/>
            <person name="Lee H.-A."/>
            <person name="Lee H.-Y."/>
            <person name="Lee Y."/>
            <person name="Oh S."/>
            <person name="Lee J.H."/>
            <person name="Choi E."/>
            <person name="Choi E."/>
            <person name="Lee S.E."/>
            <person name="Jeon J."/>
            <person name="Kim H."/>
            <person name="Choi G."/>
            <person name="Song H."/>
            <person name="Lee J."/>
            <person name="Lee S.-C."/>
            <person name="Kwon J.-K."/>
            <person name="Lee H.-Y."/>
            <person name="Koo N."/>
            <person name="Hong Y."/>
            <person name="Kim R.W."/>
            <person name="Kang W.-H."/>
            <person name="Huh J.H."/>
            <person name="Kang B.-C."/>
            <person name="Yang T.-J."/>
            <person name="Lee Y.-H."/>
            <person name="Bennetzen J.L."/>
            <person name="Choi D."/>
        </authorList>
    </citation>
    <scope>NUCLEOTIDE SEQUENCE [LARGE SCALE GENOMIC DNA]</scope>
    <source>
        <strain evidence="8">cv. PBC81</strain>
    </source>
</reference>
<keyword evidence="4" id="KW-0862">Zinc</keyword>
<dbReference type="AlphaFoldDB" id="A0A2G2VS38"/>
<dbReference type="PANTHER" id="PTHR33463">
    <property type="entry name" value="NB-ARC DOMAIN-CONTAINING PROTEIN-RELATED"/>
    <property type="match status" value="1"/>
</dbReference>
<keyword evidence="4" id="KW-0479">Metal-binding</keyword>
<dbReference type="Pfam" id="PF00098">
    <property type="entry name" value="zf-CCHC"/>
    <property type="match status" value="1"/>
</dbReference>
<reference evidence="7 8" key="1">
    <citation type="journal article" date="2017" name="Genome Biol.">
        <title>New reference genome sequences of hot pepper reveal the massive evolution of plant disease-resistance genes by retroduplication.</title>
        <authorList>
            <person name="Kim S."/>
            <person name="Park J."/>
            <person name="Yeom S.I."/>
            <person name="Kim Y.M."/>
            <person name="Seo E."/>
            <person name="Kim K.T."/>
            <person name="Kim M.S."/>
            <person name="Lee J.M."/>
            <person name="Cheong K."/>
            <person name="Shin H.S."/>
            <person name="Kim S.B."/>
            <person name="Han K."/>
            <person name="Lee J."/>
            <person name="Park M."/>
            <person name="Lee H.A."/>
            <person name="Lee H.Y."/>
            <person name="Lee Y."/>
            <person name="Oh S."/>
            <person name="Lee J.H."/>
            <person name="Choi E."/>
            <person name="Choi E."/>
            <person name="Lee S.E."/>
            <person name="Jeon J."/>
            <person name="Kim H."/>
            <person name="Choi G."/>
            <person name="Song H."/>
            <person name="Lee J."/>
            <person name="Lee S.C."/>
            <person name="Kwon J.K."/>
            <person name="Lee H.Y."/>
            <person name="Koo N."/>
            <person name="Hong Y."/>
            <person name="Kim R.W."/>
            <person name="Kang W.H."/>
            <person name="Huh J.H."/>
            <person name="Kang B.C."/>
            <person name="Yang T.J."/>
            <person name="Lee Y.H."/>
            <person name="Bennetzen J.L."/>
            <person name="Choi D."/>
        </authorList>
    </citation>
    <scope>NUCLEOTIDE SEQUENCE [LARGE SCALE GENOMIC DNA]</scope>
    <source>
        <strain evidence="8">cv. PBC81</strain>
    </source>
</reference>
<dbReference type="GO" id="GO:0005524">
    <property type="term" value="F:ATP binding"/>
    <property type="evidence" value="ECO:0007669"/>
    <property type="project" value="UniProtKB-KW"/>
</dbReference>
<dbReference type="STRING" id="33114.A0A2G2VS38"/>
<comment type="similarity">
    <text evidence="1">Belongs to the disease resistance NB-LRR family.</text>
</comment>
<gene>
    <name evidence="7" type="ORF">CQW23_23490</name>
</gene>
<evidence type="ECO:0000256" key="4">
    <source>
        <dbReference type="PROSITE-ProRule" id="PRU00047"/>
    </source>
</evidence>
<evidence type="ECO:0000256" key="1">
    <source>
        <dbReference type="ARBA" id="ARBA00008894"/>
    </source>
</evidence>
<dbReference type="SMART" id="SM00343">
    <property type="entry name" value="ZnF_C2HC"/>
    <property type="match status" value="1"/>
</dbReference>
<evidence type="ECO:0000256" key="5">
    <source>
        <dbReference type="SAM" id="MobiDB-lite"/>
    </source>
</evidence>
<dbReference type="PANTHER" id="PTHR33463:SF167">
    <property type="entry name" value="PUTATIVE-RELATED"/>
    <property type="match status" value="1"/>
</dbReference>
<name>A0A2G2VS38_CAPBA</name>
<organism evidence="7 8">
    <name type="scientific">Capsicum baccatum</name>
    <name type="common">Peruvian pepper</name>
    <dbReference type="NCBI Taxonomy" id="33114"/>
    <lineage>
        <taxon>Eukaryota</taxon>
        <taxon>Viridiplantae</taxon>
        <taxon>Streptophyta</taxon>
        <taxon>Embryophyta</taxon>
        <taxon>Tracheophyta</taxon>
        <taxon>Spermatophyta</taxon>
        <taxon>Magnoliopsida</taxon>
        <taxon>eudicotyledons</taxon>
        <taxon>Gunneridae</taxon>
        <taxon>Pentapetalae</taxon>
        <taxon>asterids</taxon>
        <taxon>lamiids</taxon>
        <taxon>Solanales</taxon>
        <taxon>Solanaceae</taxon>
        <taxon>Solanoideae</taxon>
        <taxon>Capsiceae</taxon>
        <taxon>Capsicum</taxon>
    </lineage>
</organism>
<keyword evidence="2" id="KW-0433">Leucine-rich repeat</keyword>
<keyword evidence="4" id="KW-0863">Zinc-finger</keyword>
<accession>A0A2G2VS38</accession>
<keyword evidence="3" id="KW-0611">Plant defense</keyword>
<dbReference type="InterPro" id="IPR001878">
    <property type="entry name" value="Znf_CCHC"/>
</dbReference>
<dbReference type="InterPro" id="IPR036875">
    <property type="entry name" value="Znf_CCHC_sf"/>
</dbReference>
<dbReference type="PROSITE" id="PS50158">
    <property type="entry name" value="ZF_CCHC"/>
    <property type="match status" value="1"/>
</dbReference>
<dbReference type="EMBL" id="MLFT02000010">
    <property type="protein sequence ID" value="PHT35790.1"/>
    <property type="molecule type" value="Genomic_DNA"/>
</dbReference>
<dbReference type="Pfam" id="PF14223">
    <property type="entry name" value="Retrotran_gag_2"/>
    <property type="match status" value="1"/>
</dbReference>
<evidence type="ECO:0000256" key="2">
    <source>
        <dbReference type="ARBA" id="ARBA00022614"/>
    </source>
</evidence>
<dbReference type="SUPFAM" id="SSF57756">
    <property type="entry name" value="Retrovirus zinc finger-like domains"/>
    <property type="match status" value="1"/>
</dbReference>
<evidence type="ECO:0000313" key="7">
    <source>
        <dbReference type="EMBL" id="PHT35790.1"/>
    </source>
</evidence>
<dbReference type="OrthoDB" id="1300824at2759"/>
<dbReference type="InterPro" id="IPR036388">
    <property type="entry name" value="WH-like_DNA-bd_sf"/>
</dbReference>
<dbReference type="InterPro" id="IPR042197">
    <property type="entry name" value="Apaf_helical"/>
</dbReference>
<comment type="caution">
    <text evidence="7">The sequence shown here is derived from an EMBL/GenBank/DDBJ whole genome shotgun (WGS) entry which is preliminary data.</text>
</comment>
<protein>
    <recommendedName>
        <fullName evidence="6">CCHC-type domain-containing protein</fullName>
    </recommendedName>
</protein>
<dbReference type="InterPro" id="IPR027417">
    <property type="entry name" value="P-loop_NTPase"/>
</dbReference>
<dbReference type="SUPFAM" id="SSF52540">
    <property type="entry name" value="P-loop containing nucleoside triphosphate hydrolases"/>
    <property type="match status" value="1"/>
</dbReference>
<proteinExistence type="inferred from homology"/>
<feature type="domain" description="CCHC-type" evidence="6">
    <location>
        <begin position="430"/>
        <end position="445"/>
    </location>
</feature>
<evidence type="ECO:0000313" key="8">
    <source>
        <dbReference type="Proteomes" id="UP000224567"/>
    </source>
</evidence>
<feature type="region of interest" description="Disordered" evidence="5">
    <location>
        <begin position="243"/>
        <end position="270"/>
    </location>
</feature>
<dbReference type="Gene3D" id="1.10.8.430">
    <property type="entry name" value="Helical domain of apoptotic protease-activating factors"/>
    <property type="match status" value="1"/>
</dbReference>
<keyword evidence="8" id="KW-1185">Reference proteome</keyword>
<evidence type="ECO:0000259" key="6">
    <source>
        <dbReference type="PROSITE" id="PS50158"/>
    </source>
</evidence>
<dbReference type="GO" id="GO:0008270">
    <property type="term" value="F:zinc ion binding"/>
    <property type="evidence" value="ECO:0007669"/>
    <property type="project" value="UniProtKB-KW"/>
</dbReference>
<evidence type="ECO:0000256" key="3">
    <source>
        <dbReference type="ARBA" id="ARBA00022821"/>
    </source>
</evidence>
<dbReference type="GO" id="GO:0043531">
    <property type="term" value="F:ADP binding"/>
    <property type="evidence" value="ECO:0007669"/>
    <property type="project" value="InterPro"/>
</dbReference>
<dbReference type="InterPro" id="IPR050905">
    <property type="entry name" value="Plant_NBS-LRR"/>
</dbReference>
<dbReference type="Gene3D" id="4.10.60.10">
    <property type="entry name" value="Zinc finger, CCHC-type"/>
    <property type="match status" value="1"/>
</dbReference>